<keyword evidence="2" id="KW-1185">Reference proteome</keyword>
<dbReference type="OrthoDB" id="198652at2759"/>
<dbReference type="Pfam" id="PF09419">
    <property type="entry name" value="PGP_phosphatase"/>
    <property type="match status" value="1"/>
</dbReference>
<protein>
    <submittedName>
        <fullName evidence="1">Uncharacterized protein</fullName>
    </submittedName>
</protein>
<dbReference type="Proteomes" id="UP000785679">
    <property type="component" value="Unassembled WGS sequence"/>
</dbReference>
<evidence type="ECO:0000313" key="1">
    <source>
        <dbReference type="EMBL" id="TNV84689.1"/>
    </source>
</evidence>
<organism evidence="1 2">
    <name type="scientific">Halteria grandinella</name>
    <dbReference type="NCBI Taxonomy" id="5974"/>
    <lineage>
        <taxon>Eukaryota</taxon>
        <taxon>Sar</taxon>
        <taxon>Alveolata</taxon>
        <taxon>Ciliophora</taxon>
        <taxon>Intramacronucleata</taxon>
        <taxon>Spirotrichea</taxon>
        <taxon>Stichotrichia</taxon>
        <taxon>Sporadotrichida</taxon>
        <taxon>Halteriidae</taxon>
        <taxon>Halteria</taxon>
    </lineage>
</organism>
<dbReference type="EMBL" id="RRYP01002518">
    <property type="protein sequence ID" value="TNV84689.1"/>
    <property type="molecule type" value="Genomic_DNA"/>
</dbReference>
<accession>A0A8J8P233</accession>
<dbReference type="NCBIfam" id="TIGR01668">
    <property type="entry name" value="YqeG_hyp_ppase"/>
    <property type="match status" value="1"/>
</dbReference>
<dbReference type="AlphaFoldDB" id="A0A8J8P233"/>
<dbReference type="SUPFAM" id="SSF56784">
    <property type="entry name" value="HAD-like"/>
    <property type="match status" value="1"/>
</dbReference>
<gene>
    <name evidence="1" type="ORF">FGO68_gene14253</name>
</gene>
<dbReference type="GO" id="GO:0008962">
    <property type="term" value="F:phosphatidylglycerophosphatase activity"/>
    <property type="evidence" value="ECO:0007669"/>
    <property type="project" value="InterPro"/>
</dbReference>
<comment type="caution">
    <text evidence="1">The sequence shown here is derived from an EMBL/GenBank/DDBJ whole genome shotgun (WGS) entry which is preliminary data.</text>
</comment>
<name>A0A8J8P233_HALGN</name>
<sequence length="234" mass="26563">MSENNNFKNQAKLGQYLNTAGIKVFSRALLRNRRLFVPHLSLKSIASLNFSLLHSKAALTYLVFDKDNTLTIPYEREIHPSILSAWEDCLKVYGKDNVAILSNSIGSKDDNDYKEALLIENQLGIKVIRHLNKKPNVKEDILNHFQIDEITAQKHLGVIGDRILSDTVMGNSHGFFTVNVEPFSTKPENAMVKMMREFEKQIIPIIASGEAPEHVVYERLRVDSMQLTDLINKA</sequence>
<dbReference type="InterPro" id="IPR036412">
    <property type="entry name" value="HAD-like_sf"/>
</dbReference>
<evidence type="ECO:0000313" key="2">
    <source>
        <dbReference type="Proteomes" id="UP000785679"/>
    </source>
</evidence>
<proteinExistence type="predicted"/>
<dbReference type="InterPro" id="IPR027706">
    <property type="entry name" value="PGP_Pase"/>
</dbReference>
<reference evidence="1" key="1">
    <citation type="submission" date="2019-06" db="EMBL/GenBank/DDBJ databases">
        <authorList>
            <person name="Zheng W."/>
        </authorList>
    </citation>
    <scope>NUCLEOTIDE SEQUENCE</scope>
    <source>
        <strain evidence="1">QDHG01</strain>
    </source>
</reference>
<dbReference type="InterPro" id="IPR010021">
    <property type="entry name" value="PGPP1/Gep4"/>
</dbReference>